<feature type="domain" description="PIN" evidence="8">
    <location>
        <begin position="4"/>
        <end position="123"/>
    </location>
</feature>
<dbReference type="Gene3D" id="3.40.50.1010">
    <property type="entry name" value="5'-nuclease"/>
    <property type="match status" value="1"/>
</dbReference>
<keyword evidence="3" id="KW-0540">Nuclease</keyword>
<evidence type="ECO:0000259" key="8">
    <source>
        <dbReference type="Pfam" id="PF01850"/>
    </source>
</evidence>
<keyword evidence="2" id="KW-1277">Toxin-antitoxin system</keyword>
<proteinExistence type="inferred from homology"/>
<comment type="similarity">
    <text evidence="7">Belongs to the PINc/VapC protein family.</text>
</comment>
<dbReference type="GO" id="GO:0004518">
    <property type="term" value="F:nuclease activity"/>
    <property type="evidence" value="ECO:0007669"/>
    <property type="project" value="UniProtKB-KW"/>
</dbReference>
<evidence type="ECO:0000313" key="10">
    <source>
        <dbReference type="Proteomes" id="UP000673975"/>
    </source>
</evidence>
<dbReference type="InterPro" id="IPR029060">
    <property type="entry name" value="PIN-like_dom_sf"/>
</dbReference>
<dbReference type="Pfam" id="PF01850">
    <property type="entry name" value="PIN"/>
    <property type="match status" value="1"/>
</dbReference>
<keyword evidence="10" id="KW-1185">Reference proteome</keyword>
<dbReference type="SUPFAM" id="SSF88723">
    <property type="entry name" value="PIN domain-like"/>
    <property type="match status" value="1"/>
</dbReference>
<evidence type="ECO:0000256" key="1">
    <source>
        <dbReference type="ARBA" id="ARBA00001946"/>
    </source>
</evidence>
<dbReference type="PANTHER" id="PTHR33653:SF1">
    <property type="entry name" value="RIBONUCLEASE VAPC2"/>
    <property type="match status" value="1"/>
</dbReference>
<accession>A0A8J7RL71</accession>
<keyword evidence="6" id="KW-0460">Magnesium</keyword>
<comment type="caution">
    <text evidence="9">The sequence shown here is derived from an EMBL/GenBank/DDBJ whole genome shotgun (WGS) entry which is preliminary data.</text>
</comment>
<comment type="cofactor">
    <cofactor evidence="1">
        <name>Mg(2+)</name>
        <dbReference type="ChEBI" id="CHEBI:18420"/>
    </cofactor>
</comment>
<gene>
    <name evidence="9" type="ORF">NATSA_09370</name>
</gene>
<dbReference type="AlphaFoldDB" id="A0A8J7RL71"/>
<dbReference type="EMBL" id="JAFIDN010000006">
    <property type="protein sequence ID" value="MBP3192870.1"/>
    <property type="molecule type" value="Genomic_DNA"/>
</dbReference>
<dbReference type="CDD" id="cd18746">
    <property type="entry name" value="PIN_VapC4-5_FitB-like"/>
    <property type="match status" value="1"/>
</dbReference>
<dbReference type="PANTHER" id="PTHR33653">
    <property type="entry name" value="RIBONUCLEASE VAPC2"/>
    <property type="match status" value="1"/>
</dbReference>
<dbReference type="InterPro" id="IPR050556">
    <property type="entry name" value="Type_II_TA_system_RNase"/>
</dbReference>
<evidence type="ECO:0000256" key="7">
    <source>
        <dbReference type="ARBA" id="ARBA00038093"/>
    </source>
</evidence>
<reference evidence="9" key="1">
    <citation type="submission" date="2021-02" db="EMBL/GenBank/DDBJ databases">
        <title>Natronogracilivirga saccharolytica gen. nov. sp. nov. a new anaerobic, haloalkiliphilic carbohydrate-fermenting bacterium from soda lake and proposing of Cyclonatronumiaceae fam. nov. in the phylum Balneolaeota.</title>
        <authorList>
            <person name="Zhilina T.N."/>
            <person name="Sorokin D.Y."/>
            <person name="Zavarzina D.G."/>
            <person name="Toshchakov S.V."/>
            <person name="Kublanov I.V."/>
        </authorList>
    </citation>
    <scope>NUCLEOTIDE SEQUENCE</scope>
    <source>
        <strain evidence="9">Z-1702</strain>
    </source>
</reference>
<evidence type="ECO:0000256" key="3">
    <source>
        <dbReference type="ARBA" id="ARBA00022722"/>
    </source>
</evidence>
<sequence length="145" mass="16296">MSFLIDTCCISELTKNQPEPNVKTWFSDNDETEMYLSVITFGELIKGIEKLSASKKKTTLVNWVNNDFKQRFRNRVLDVTMAEVKKWGEIQAFSETKGTPLPAIDGLIAATALVHDLSVVTRNVSDMKPSGVHIINPWEFSGTET</sequence>
<protein>
    <submittedName>
        <fullName evidence="9">Type II toxin-antitoxin system VapC family toxin</fullName>
    </submittedName>
</protein>
<dbReference type="GO" id="GO:0016787">
    <property type="term" value="F:hydrolase activity"/>
    <property type="evidence" value="ECO:0007669"/>
    <property type="project" value="UniProtKB-KW"/>
</dbReference>
<keyword evidence="4" id="KW-0479">Metal-binding</keyword>
<dbReference type="GO" id="GO:0046872">
    <property type="term" value="F:metal ion binding"/>
    <property type="evidence" value="ECO:0007669"/>
    <property type="project" value="UniProtKB-KW"/>
</dbReference>
<evidence type="ECO:0000256" key="4">
    <source>
        <dbReference type="ARBA" id="ARBA00022723"/>
    </source>
</evidence>
<organism evidence="9 10">
    <name type="scientific">Natronogracilivirga saccharolytica</name>
    <dbReference type="NCBI Taxonomy" id="2812953"/>
    <lineage>
        <taxon>Bacteria</taxon>
        <taxon>Pseudomonadati</taxon>
        <taxon>Balneolota</taxon>
        <taxon>Balneolia</taxon>
        <taxon>Balneolales</taxon>
        <taxon>Cyclonatronaceae</taxon>
        <taxon>Natronogracilivirga</taxon>
    </lineage>
</organism>
<name>A0A8J7RL71_9BACT</name>
<dbReference type="Proteomes" id="UP000673975">
    <property type="component" value="Unassembled WGS sequence"/>
</dbReference>
<evidence type="ECO:0000256" key="6">
    <source>
        <dbReference type="ARBA" id="ARBA00022842"/>
    </source>
</evidence>
<dbReference type="RefSeq" id="WP_210511985.1">
    <property type="nucleotide sequence ID" value="NZ_JAFIDN010000006.1"/>
</dbReference>
<evidence type="ECO:0000256" key="2">
    <source>
        <dbReference type="ARBA" id="ARBA00022649"/>
    </source>
</evidence>
<evidence type="ECO:0000313" key="9">
    <source>
        <dbReference type="EMBL" id="MBP3192870.1"/>
    </source>
</evidence>
<dbReference type="InterPro" id="IPR002716">
    <property type="entry name" value="PIN_dom"/>
</dbReference>
<evidence type="ECO:0000256" key="5">
    <source>
        <dbReference type="ARBA" id="ARBA00022801"/>
    </source>
</evidence>
<keyword evidence="5" id="KW-0378">Hydrolase</keyword>